<name>A0A1R1E254_9BACL</name>
<keyword evidence="1" id="KW-0812">Transmembrane</keyword>
<dbReference type="RefSeq" id="WP_076176769.1">
    <property type="nucleotide sequence ID" value="NZ_MRTP01000022.1"/>
</dbReference>
<keyword evidence="1" id="KW-0472">Membrane</keyword>
<feature type="transmembrane region" description="Helical" evidence="1">
    <location>
        <begin position="116"/>
        <end position="134"/>
    </location>
</feature>
<reference evidence="2 3" key="1">
    <citation type="submission" date="2016-11" db="EMBL/GenBank/DDBJ databases">
        <title>Paenibacillus species isolates.</title>
        <authorList>
            <person name="Beno S.M."/>
        </authorList>
    </citation>
    <scope>NUCLEOTIDE SEQUENCE [LARGE SCALE GENOMIC DNA]</scope>
    <source>
        <strain evidence="2 3">FSL R5-0378</strain>
    </source>
</reference>
<dbReference type="GO" id="GO:0045881">
    <property type="term" value="P:positive regulation of sporulation resulting in formation of a cellular spore"/>
    <property type="evidence" value="ECO:0007669"/>
    <property type="project" value="InterPro"/>
</dbReference>
<dbReference type="EMBL" id="MRTP01000022">
    <property type="protein sequence ID" value="OMF45913.1"/>
    <property type="molecule type" value="Genomic_DNA"/>
</dbReference>
<dbReference type="STRING" id="297318.BK138_33700"/>
<evidence type="ECO:0000256" key="1">
    <source>
        <dbReference type="SAM" id="Phobius"/>
    </source>
</evidence>
<protein>
    <submittedName>
        <fullName evidence="2">KinB signaling pathway activation protein</fullName>
    </submittedName>
</protein>
<feature type="transmembrane region" description="Helical" evidence="1">
    <location>
        <begin position="141"/>
        <end position="161"/>
    </location>
</feature>
<sequence length="196" mass="21699">MNLKRWMTLFWKTLLAGSIAAIVAGVLLQFGSGIIKFKGPADYLFYLVILFGYGLMVSVYSQLGFFAYMILNYTAIGVFPKKVWQYIQLVLAVLALLEVMFFRSFVGKENSQISDLVVGISILVVAIVVAYFKAKATNPTAWIPTIFFMTAITIVELVGGLKIGVNNATVFILVPLIVCNAYQILILHKVLNAKKS</sequence>
<keyword evidence="3" id="KW-1185">Reference proteome</keyword>
<gene>
    <name evidence="2" type="ORF">BK138_33700</name>
</gene>
<accession>A0A1R1E254</accession>
<keyword evidence="1" id="KW-1133">Transmembrane helix</keyword>
<feature type="transmembrane region" description="Helical" evidence="1">
    <location>
        <begin position="43"/>
        <end position="71"/>
    </location>
</feature>
<organism evidence="2 3">
    <name type="scientific">Paenibacillus rhizosphaerae</name>
    <dbReference type="NCBI Taxonomy" id="297318"/>
    <lineage>
        <taxon>Bacteria</taxon>
        <taxon>Bacillati</taxon>
        <taxon>Bacillota</taxon>
        <taxon>Bacilli</taxon>
        <taxon>Bacillales</taxon>
        <taxon>Paenibacillaceae</taxon>
        <taxon>Paenibacillus</taxon>
    </lineage>
</organism>
<proteinExistence type="predicted"/>
<feature type="transmembrane region" description="Helical" evidence="1">
    <location>
        <begin position="167"/>
        <end position="187"/>
    </location>
</feature>
<evidence type="ECO:0000313" key="2">
    <source>
        <dbReference type="EMBL" id="OMF45913.1"/>
    </source>
</evidence>
<dbReference type="SMART" id="SM01251">
    <property type="entry name" value="KbaA"/>
    <property type="match status" value="1"/>
</dbReference>
<dbReference type="Pfam" id="PF14089">
    <property type="entry name" value="KbaA"/>
    <property type="match status" value="1"/>
</dbReference>
<evidence type="ECO:0000313" key="3">
    <source>
        <dbReference type="Proteomes" id="UP000187172"/>
    </source>
</evidence>
<dbReference type="InterPro" id="IPR024164">
    <property type="entry name" value="KinB-signalling_activ"/>
</dbReference>
<feature type="transmembrane region" description="Helical" evidence="1">
    <location>
        <begin position="83"/>
        <end position="104"/>
    </location>
</feature>
<comment type="caution">
    <text evidence="2">The sequence shown here is derived from an EMBL/GenBank/DDBJ whole genome shotgun (WGS) entry which is preliminary data.</text>
</comment>
<dbReference type="Proteomes" id="UP000187172">
    <property type="component" value="Unassembled WGS sequence"/>
</dbReference>
<dbReference type="AlphaFoldDB" id="A0A1R1E254"/>